<comment type="caution">
    <text evidence="2">The sequence shown here is derived from an EMBL/GenBank/DDBJ whole genome shotgun (WGS) entry which is preliminary data.</text>
</comment>
<dbReference type="InParanoid" id="A0A1Q5PWF7"/>
<feature type="transmembrane region" description="Helical" evidence="1">
    <location>
        <begin position="285"/>
        <end position="302"/>
    </location>
</feature>
<sequence length="331" mass="35600">MDVEAVRATRQSQWDELTLLRAKRSLTGPEVDRLVELYQDTAADLSLLRSQAPDPDEIAALSQRVAEARHRVTGVKSLRWADLRDFFLTDFPVVLYRLRWWTLTCTLLFAVVAALQAWWLATQPAAFAALGPYAQLERYANQLFAEYYSKDPALEFTSMVWTNNARIAALMVGASVTGIGPGAVLVLNALQVGQSAAIMHHFGQLDKFFLLIAPHGLLELTAVFIACAAGSRLAWRLLVPGPQRRVTAVAAEGRSLVTVVLGLVAVLGVAGLLEGFVTPAALPSALKVGLGAGALALLWWYTLAAGGRAARAGHTGDLAAPRAGYTTREAG</sequence>
<name>A0A1Q5PWF7_9ACTO</name>
<keyword evidence="3" id="KW-1185">Reference proteome</keyword>
<feature type="transmembrane region" description="Helical" evidence="1">
    <location>
        <begin position="255"/>
        <end position="273"/>
    </location>
</feature>
<dbReference type="EMBL" id="MQVS01000004">
    <property type="protein sequence ID" value="OKL51836.1"/>
    <property type="molecule type" value="Genomic_DNA"/>
</dbReference>
<gene>
    <name evidence="2" type="ORF">BSZ40_04935</name>
</gene>
<dbReference type="STRING" id="52770.BSZ40_04935"/>
<dbReference type="InterPro" id="IPR002798">
    <property type="entry name" value="SpoIIM-like"/>
</dbReference>
<dbReference type="AlphaFoldDB" id="A0A1Q5PWF7"/>
<proteinExistence type="predicted"/>
<keyword evidence="1" id="KW-1133">Transmembrane helix</keyword>
<protein>
    <recommendedName>
        <fullName evidence="4">Stage II sporulation protein M</fullName>
    </recommendedName>
</protein>
<organism evidence="2 3">
    <name type="scientific">Buchananella hordeovulneris</name>
    <dbReference type="NCBI Taxonomy" id="52770"/>
    <lineage>
        <taxon>Bacteria</taxon>
        <taxon>Bacillati</taxon>
        <taxon>Actinomycetota</taxon>
        <taxon>Actinomycetes</taxon>
        <taxon>Actinomycetales</taxon>
        <taxon>Actinomycetaceae</taxon>
        <taxon>Buchananella</taxon>
    </lineage>
</organism>
<dbReference type="Pfam" id="PF01944">
    <property type="entry name" value="SpoIIM"/>
    <property type="match status" value="1"/>
</dbReference>
<feature type="transmembrane region" description="Helical" evidence="1">
    <location>
        <begin position="100"/>
        <end position="121"/>
    </location>
</feature>
<evidence type="ECO:0000313" key="2">
    <source>
        <dbReference type="EMBL" id="OKL51836.1"/>
    </source>
</evidence>
<evidence type="ECO:0000313" key="3">
    <source>
        <dbReference type="Proteomes" id="UP000185612"/>
    </source>
</evidence>
<dbReference type="PANTHER" id="PTHR35337">
    <property type="entry name" value="SLR1478 PROTEIN"/>
    <property type="match status" value="1"/>
</dbReference>
<keyword evidence="1" id="KW-0812">Transmembrane</keyword>
<dbReference type="Proteomes" id="UP000185612">
    <property type="component" value="Unassembled WGS sequence"/>
</dbReference>
<evidence type="ECO:0008006" key="4">
    <source>
        <dbReference type="Google" id="ProtNLM"/>
    </source>
</evidence>
<reference evidence="3" key="1">
    <citation type="submission" date="2016-12" db="EMBL/GenBank/DDBJ databases">
        <authorList>
            <person name="Meng X."/>
        </authorList>
    </citation>
    <scope>NUCLEOTIDE SEQUENCE [LARGE SCALE GENOMIC DNA]</scope>
    <source>
        <strain evidence="3">DSM 20732</strain>
    </source>
</reference>
<evidence type="ECO:0000256" key="1">
    <source>
        <dbReference type="SAM" id="Phobius"/>
    </source>
</evidence>
<dbReference type="RefSeq" id="WP_073823915.1">
    <property type="nucleotide sequence ID" value="NZ_JAUNKL010000002.1"/>
</dbReference>
<accession>A0A1Q5PWF7</accession>
<feature type="transmembrane region" description="Helical" evidence="1">
    <location>
        <begin position="167"/>
        <end position="187"/>
    </location>
</feature>
<keyword evidence="1" id="KW-0472">Membrane</keyword>
<dbReference type="PANTHER" id="PTHR35337:SF1">
    <property type="entry name" value="SLR1478 PROTEIN"/>
    <property type="match status" value="1"/>
</dbReference>